<sequence length="68" mass="7573">MEIANDLNYDLNTQTVTGKLEKGKIQVIVLDGIGGKVKSIDARHHGDIVIKTVNGKLKQITREESELW</sequence>
<dbReference type="AlphaFoldDB" id="A0A0M4FV07"/>
<keyword evidence="2" id="KW-1185">Reference proteome</keyword>
<reference evidence="1 2" key="2">
    <citation type="journal article" date="2016" name="Int. J. Syst. Evol. Microbiol.">
        <title>Bacillus gobiensis sp. nov., isolated from a soil sample.</title>
        <authorList>
            <person name="Liu B."/>
            <person name="Liu G.H."/>
            <person name="Cetin S."/>
            <person name="Schumann P."/>
            <person name="Pan Z.Z."/>
            <person name="Chen Q.Q."/>
        </authorList>
    </citation>
    <scope>NUCLEOTIDE SEQUENCE [LARGE SCALE GENOMIC DNA]</scope>
    <source>
        <strain evidence="1 2">FJAT-4402</strain>
    </source>
</reference>
<dbReference type="PATRIC" id="fig|1441095.3.peg.340"/>
<protein>
    <submittedName>
        <fullName evidence="1">Uncharacterized protein</fullName>
    </submittedName>
</protein>
<dbReference type="InterPro" id="IPR035530">
    <property type="entry name" value="PBSX_XtrA"/>
</dbReference>
<proteinExistence type="predicted"/>
<organism evidence="1 2">
    <name type="scientific">Bacillus gobiensis</name>
    <dbReference type="NCBI Taxonomy" id="1441095"/>
    <lineage>
        <taxon>Bacteria</taxon>
        <taxon>Bacillati</taxon>
        <taxon>Bacillota</taxon>
        <taxon>Bacilli</taxon>
        <taxon>Bacillales</taxon>
        <taxon>Bacillaceae</taxon>
        <taxon>Bacillus</taxon>
    </lineage>
</organism>
<dbReference type="EMBL" id="CP012600">
    <property type="protein sequence ID" value="ALC80425.1"/>
    <property type="molecule type" value="Genomic_DNA"/>
</dbReference>
<dbReference type="Proteomes" id="UP000067625">
    <property type="component" value="Chromosome"/>
</dbReference>
<evidence type="ECO:0000313" key="1">
    <source>
        <dbReference type="EMBL" id="ALC80425.1"/>
    </source>
</evidence>
<reference evidence="2" key="1">
    <citation type="submission" date="2015-08" db="EMBL/GenBank/DDBJ databases">
        <title>Genome sequencing project for genomic taxonomy and phylogenomics of Bacillus-like bacteria.</title>
        <authorList>
            <person name="Liu B."/>
            <person name="Wang J."/>
            <person name="Zhu Y."/>
            <person name="Liu G."/>
            <person name="Chen Q."/>
            <person name="Chen Z."/>
            <person name="Lan J."/>
            <person name="Che J."/>
            <person name="Ge C."/>
            <person name="Shi H."/>
            <person name="Pan Z."/>
            <person name="Liu X."/>
        </authorList>
    </citation>
    <scope>NUCLEOTIDE SEQUENCE [LARGE SCALE GENOMIC DNA]</scope>
    <source>
        <strain evidence="2">FJAT-4402</strain>
    </source>
</reference>
<dbReference type="RefSeq" id="WP_225970317.1">
    <property type="nucleotide sequence ID" value="NZ_CP012600.1"/>
</dbReference>
<evidence type="ECO:0000313" key="2">
    <source>
        <dbReference type="Proteomes" id="UP000067625"/>
    </source>
</evidence>
<name>A0A0M4FV07_9BACI</name>
<dbReference type="STRING" id="1441095.AM592_01620"/>
<dbReference type="Pfam" id="PF17356">
    <property type="entry name" value="PBSX_XtrA"/>
    <property type="match status" value="1"/>
</dbReference>
<accession>A0A0M4FV07</accession>
<gene>
    <name evidence="1" type="ORF">AM592_01620</name>
</gene>